<evidence type="ECO:0000313" key="1">
    <source>
        <dbReference type="EMBL" id="QJA46408.1"/>
    </source>
</evidence>
<name>A0A6H1ZFU7_9ZZZZ</name>
<dbReference type="EMBL" id="MT144592">
    <property type="protein sequence ID" value="QJH93884.1"/>
    <property type="molecule type" value="Genomic_DNA"/>
</dbReference>
<organism evidence="1">
    <name type="scientific">viral metagenome</name>
    <dbReference type="NCBI Taxonomy" id="1070528"/>
    <lineage>
        <taxon>unclassified sequences</taxon>
        <taxon>metagenomes</taxon>
        <taxon>organismal metagenomes</taxon>
    </lineage>
</organism>
<sequence>MAVVIIPKYPSDMKSWCKLKGIKIKNNRVRLWKCTNKYGYDFYTGKVLYNTKKEIICHDWEEHYERECGHAFHLADSPQGALFFCQDKEKSRLFEMSANINDCKCFGGNPEYPMKIRAKKCRMVKECPIKDFI</sequence>
<reference evidence="1" key="1">
    <citation type="submission" date="2020-03" db="EMBL/GenBank/DDBJ databases">
        <title>The deep terrestrial virosphere.</title>
        <authorList>
            <person name="Holmfeldt K."/>
            <person name="Nilsson E."/>
            <person name="Simone D."/>
            <person name="Lopez-Fernandez M."/>
            <person name="Wu X."/>
            <person name="de Brujin I."/>
            <person name="Lundin D."/>
            <person name="Andersson A."/>
            <person name="Bertilsson S."/>
            <person name="Dopson M."/>
        </authorList>
    </citation>
    <scope>NUCLEOTIDE SEQUENCE</scope>
    <source>
        <strain evidence="1">TM448A00411</strain>
        <strain evidence="2">TM448B00141</strain>
    </source>
</reference>
<proteinExistence type="predicted"/>
<protein>
    <submittedName>
        <fullName evidence="1">Uncharacterized protein</fullName>
    </submittedName>
</protein>
<evidence type="ECO:0000313" key="2">
    <source>
        <dbReference type="EMBL" id="QJH93884.1"/>
    </source>
</evidence>
<accession>A0A6H1ZFU7</accession>
<dbReference type="AlphaFoldDB" id="A0A6H1ZFU7"/>
<gene>
    <name evidence="1" type="ORF">TM448A00411_0010</name>
    <name evidence="2" type="ORF">TM448B00141_0070</name>
</gene>
<dbReference type="EMBL" id="MT144010">
    <property type="protein sequence ID" value="QJA46408.1"/>
    <property type="molecule type" value="Genomic_DNA"/>
</dbReference>